<evidence type="ECO:0000256" key="2">
    <source>
        <dbReference type="ARBA" id="ARBA00006161"/>
    </source>
</evidence>
<comment type="similarity">
    <text evidence="2">Belongs to the CRISPR system Cmr5 family.</text>
</comment>
<dbReference type="InterPro" id="IPR023101">
    <property type="entry name" value="AF1862-like_dom_sf"/>
</dbReference>
<evidence type="ECO:0000256" key="5">
    <source>
        <dbReference type="ARBA" id="ARBA00030001"/>
    </source>
</evidence>
<evidence type="ECO:0000256" key="4">
    <source>
        <dbReference type="ARBA" id="ARBA00023118"/>
    </source>
</evidence>
<evidence type="ECO:0000313" key="7">
    <source>
        <dbReference type="EMBL" id="MDA2810523.1"/>
    </source>
</evidence>
<dbReference type="NCBIfam" id="TIGR01881">
    <property type="entry name" value="cas_Cmr5"/>
    <property type="match status" value="1"/>
</dbReference>
<keyword evidence="8" id="KW-1185">Reference proteome</keyword>
<accession>A0ABT4U0P7</accession>
<organism evidence="7 8">
    <name type="scientific">Nocardiopsis endophytica</name>
    <dbReference type="NCBI Taxonomy" id="3018445"/>
    <lineage>
        <taxon>Bacteria</taxon>
        <taxon>Bacillati</taxon>
        <taxon>Actinomycetota</taxon>
        <taxon>Actinomycetes</taxon>
        <taxon>Streptosporangiales</taxon>
        <taxon>Nocardiopsidaceae</taxon>
        <taxon>Nocardiopsis</taxon>
    </lineage>
</organism>
<proteinExistence type="inferred from homology"/>
<protein>
    <recommendedName>
        <fullName evidence="5">CRISPR type III-B/RAMP module-associated protein Cmr5</fullName>
    </recommendedName>
</protein>
<comment type="subcellular location">
    <subcellularLocation>
        <location evidence="1">Cytoplasm</location>
    </subcellularLocation>
</comment>
<dbReference type="SUPFAM" id="SSF158568">
    <property type="entry name" value="AF1862-like"/>
    <property type="match status" value="1"/>
</dbReference>
<evidence type="ECO:0000256" key="1">
    <source>
        <dbReference type="ARBA" id="ARBA00004496"/>
    </source>
</evidence>
<evidence type="ECO:0000313" key="8">
    <source>
        <dbReference type="Proteomes" id="UP001527866"/>
    </source>
</evidence>
<gene>
    <name evidence="7" type="primary">cmr5</name>
    <name evidence="7" type="ORF">O4J56_07725</name>
</gene>
<keyword evidence="4" id="KW-0051">Antiviral defense</keyword>
<dbReference type="Proteomes" id="UP001527866">
    <property type="component" value="Unassembled WGS sequence"/>
</dbReference>
<dbReference type="RefSeq" id="WP_270684689.1">
    <property type="nucleotide sequence ID" value="NZ_JAQFWQ010000015.1"/>
</dbReference>
<dbReference type="Pfam" id="PF09701">
    <property type="entry name" value="Cas_Cmr5"/>
    <property type="match status" value="1"/>
</dbReference>
<comment type="caution">
    <text evidence="7">The sequence shown here is derived from an EMBL/GenBank/DDBJ whole genome shotgun (WGS) entry which is preliminary data.</text>
</comment>
<evidence type="ECO:0000256" key="3">
    <source>
        <dbReference type="ARBA" id="ARBA00022490"/>
    </source>
</evidence>
<dbReference type="EMBL" id="JAQFWQ010000015">
    <property type="protein sequence ID" value="MDA2810523.1"/>
    <property type="molecule type" value="Genomic_DNA"/>
</dbReference>
<dbReference type="InterPro" id="IPR010160">
    <property type="entry name" value="CRISPR-assoc_prot_Cmr5"/>
</dbReference>
<sequence>MGEPPQPHPRAPRLDQAMAAQAARILPDTGTDEEAAKTLRTRMRQLPLRLRSTGFVAAFAFIHSKSGDATAVARAYRDLRDLLIRRIAEEELLEGLTPHTTPAEFLRALSEADATAYARITTEADMLAGWLSRIADARYQAARPANATGTGGAGEGAEDAPSREQA</sequence>
<feature type="region of interest" description="Disordered" evidence="6">
    <location>
        <begin position="143"/>
        <end position="166"/>
    </location>
</feature>
<reference evidence="7 8" key="1">
    <citation type="submission" date="2023-01" db="EMBL/GenBank/DDBJ databases">
        <title>Draft genome sequence of Nocardiopsis sp. RSe5-2 isolated from halophytes.</title>
        <authorList>
            <person name="Duangmal K."/>
            <person name="Chantavorakit T."/>
        </authorList>
    </citation>
    <scope>NUCLEOTIDE SEQUENCE [LARGE SCALE GENOMIC DNA]</scope>
    <source>
        <strain evidence="7 8">RSe5-2</strain>
    </source>
</reference>
<dbReference type="Gene3D" id="1.10.520.30">
    <property type="entry name" value="AF1862-like domain"/>
    <property type="match status" value="1"/>
</dbReference>
<name>A0ABT4U0P7_9ACTN</name>
<evidence type="ECO:0000256" key="6">
    <source>
        <dbReference type="SAM" id="MobiDB-lite"/>
    </source>
</evidence>
<keyword evidence="3" id="KW-0963">Cytoplasm</keyword>